<dbReference type="Gene3D" id="2.170.130.10">
    <property type="entry name" value="TonB-dependent receptor, plug domain"/>
    <property type="match status" value="1"/>
</dbReference>
<reference evidence="19 20" key="1">
    <citation type="submission" date="2020-08" db="EMBL/GenBank/DDBJ databases">
        <title>Genomic Encyclopedia of Type Strains, Phase IV (KMG-IV): sequencing the most valuable type-strain genomes for metagenomic binning, comparative biology and taxonomic classification.</title>
        <authorList>
            <person name="Goeker M."/>
        </authorList>
    </citation>
    <scope>NUCLEOTIDE SEQUENCE [LARGE SCALE GENOMIC DNA]</scope>
    <source>
        <strain evidence="19 20">DSM 100211</strain>
    </source>
</reference>
<dbReference type="PROSITE" id="PS52016">
    <property type="entry name" value="TONB_DEPENDENT_REC_3"/>
    <property type="match status" value="1"/>
</dbReference>
<keyword evidence="5" id="KW-0410">Iron transport</keyword>
<evidence type="ECO:0000256" key="3">
    <source>
        <dbReference type="ARBA" id="ARBA00022448"/>
    </source>
</evidence>
<evidence type="ECO:0000256" key="10">
    <source>
        <dbReference type="ARBA" id="ARBA00023077"/>
    </source>
</evidence>
<name>A0A7W6D7T9_9HYPH</name>
<comment type="similarity">
    <text evidence="2 14 15">Belongs to the TonB-dependent receptor family.</text>
</comment>
<gene>
    <name evidence="19" type="ORF">GGQ64_003544</name>
</gene>
<dbReference type="PANTHER" id="PTHR32552">
    <property type="entry name" value="FERRICHROME IRON RECEPTOR-RELATED"/>
    <property type="match status" value="1"/>
</dbReference>
<evidence type="ECO:0000256" key="2">
    <source>
        <dbReference type="ARBA" id="ARBA00009810"/>
    </source>
</evidence>
<proteinExistence type="inferred from homology"/>
<evidence type="ECO:0000256" key="5">
    <source>
        <dbReference type="ARBA" id="ARBA00022496"/>
    </source>
</evidence>
<dbReference type="GO" id="GO:0015891">
    <property type="term" value="P:siderophore transport"/>
    <property type="evidence" value="ECO:0007669"/>
    <property type="project" value="InterPro"/>
</dbReference>
<keyword evidence="13 14" id="KW-0998">Cell outer membrane</keyword>
<dbReference type="FunFam" id="2.170.130.10:FF:000001">
    <property type="entry name" value="Catecholate siderophore TonB-dependent receptor"/>
    <property type="match status" value="1"/>
</dbReference>
<protein>
    <submittedName>
        <fullName evidence="19">Iron complex outermembrane receptor protein</fullName>
    </submittedName>
</protein>
<dbReference type="PANTHER" id="PTHR32552:SF68">
    <property type="entry name" value="FERRICHROME OUTER MEMBRANE TRANSPORTER_PHAGE RECEPTOR"/>
    <property type="match status" value="1"/>
</dbReference>
<evidence type="ECO:0000256" key="14">
    <source>
        <dbReference type="PROSITE-ProRule" id="PRU01360"/>
    </source>
</evidence>
<accession>A0A7W6D7T9</accession>
<evidence type="ECO:0000256" key="1">
    <source>
        <dbReference type="ARBA" id="ARBA00004571"/>
    </source>
</evidence>
<dbReference type="SUPFAM" id="SSF56935">
    <property type="entry name" value="Porins"/>
    <property type="match status" value="1"/>
</dbReference>
<dbReference type="NCBIfam" id="NF010651">
    <property type="entry name" value="PRK14050.1"/>
    <property type="match status" value="1"/>
</dbReference>
<comment type="caution">
    <text evidence="19">The sequence shown here is derived from an EMBL/GenBank/DDBJ whole genome shotgun (WGS) entry which is preliminary data.</text>
</comment>
<dbReference type="RefSeq" id="WP_183806578.1">
    <property type="nucleotide sequence ID" value="NZ_JACIEE010000007.1"/>
</dbReference>
<organism evidence="19 20">
    <name type="scientific">Mycoplana azooxidifex</name>
    <dbReference type="NCBI Taxonomy" id="1636188"/>
    <lineage>
        <taxon>Bacteria</taxon>
        <taxon>Pseudomonadati</taxon>
        <taxon>Pseudomonadota</taxon>
        <taxon>Alphaproteobacteria</taxon>
        <taxon>Hyphomicrobiales</taxon>
        <taxon>Rhizobiaceae</taxon>
        <taxon>Mycoplana</taxon>
    </lineage>
</organism>
<dbReference type="GO" id="GO:0009279">
    <property type="term" value="C:cell outer membrane"/>
    <property type="evidence" value="ECO:0007669"/>
    <property type="project" value="UniProtKB-SubCell"/>
</dbReference>
<feature type="chain" id="PRO_5031227738" evidence="16">
    <location>
        <begin position="35"/>
        <end position="741"/>
    </location>
</feature>
<dbReference type="InterPro" id="IPR012910">
    <property type="entry name" value="Plug_dom"/>
</dbReference>
<comment type="subcellular location">
    <subcellularLocation>
        <location evidence="1 14">Cell outer membrane</location>
        <topology evidence="1 14">Multi-pass membrane protein</topology>
    </subcellularLocation>
</comment>
<keyword evidence="4 14" id="KW-1134">Transmembrane beta strand</keyword>
<dbReference type="Proteomes" id="UP000574761">
    <property type="component" value="Unassembled WGS sequence"/>
</dbReference>
<feature type="domain" description="TonB-dependent receptor plug" evidence="18">
    <location>
        <begin position="79"/>
        <end position="183"/>
    </location>
</feature>
<feature type="domain" description="TonB-dependent receptor-like beta-barrel" evidence="17">
    <location>
        <begin position="258"/>
        <end position="710"/>
    </location>
</feature>
<dbReference type="Gene3D" id="2.40.170.20">
    <property type="entry name" value="TonB-dependent receptor, beta-barrel domain"/>
    <property type="match status" value="1"/>
</dbReference>
<keyword evidence="12 19" id="KW-0675">Receptor</keyword>
<evidence type="ECO:0000313" key="20">
    <source>
        <dbReference type="Proteomes" id="UP000574761"/>
    </source>
</evidence>
<evidence type="ECO:0000256" key="6">
    <source>
        <dbReference type="ARBA" id="ARBA00022692"/>
    </source>
</evidence>
<dbReference type="AlphaFoldDB" id="A0A7W6D7T9"/>
<dbReference type="InterPro" id="IPR010105">
    <property type="entry name" value="TonB_sidphr_rcpt"/>
</dbReference>
<feature type="signal peptide" evidence="16">
    <location>
        <begin position="1"/>
        <end position="34"/>
    </location>
</feature>
<keyword evidence="20" id="KW-1185">Reference proteome</keyword>
<keyword evidence="10 15" id="KW-0798">TonB box</keyword>
<dbReference type="InterPro" id="IPR039426">
    <property type="entry name" value="TonB-dep_rcpt-like"/>
</dbReference>
<keyword evidence="6 14" id="KW-0812">Transmembrane</keyword>
<evidence type="ECO:0000256" key="8">
    <source>
        <dbReference type="ARBA" id="ARBA00023004"/>
    </source>
</evidence>
<evidence type="ECO:0000256" key="12">
    <source>
        <dbReference type="ARBA" id="ARBA00023170"/>
    </source>
</evidence>
<dbReference type="InterPro" id="IPR037066">
    <property type="entry name" value="Plug_dom_sf"/>
</dbReference>
<keyword evidence="7 16" id="KW-0732">Signal</keyword>
<sequence length="741" mass="80624">MANQGVYSAGIRLKRILSGSVALATVLAAGATWAQEQDATRLAPVIVEGAGGATSAATGPVDGYVAKETTTGSKTDTPLSQIPQSVSVIGREEIDDRGAINKVDEILRYTPGVTTQPFGVDADTDWFYIRGFDATQTGVFLDGLNLFSYGFGGFQIDPFMLERVEVLKGPASVLYGGSSPGGIVNMVSKRPTGETSAYVETGINSNANGFAGFDVNGILNEGVNYRITGKVSGGENYTDFSNDLRGFIMPQVTIERDDATSLTVYGLLQGLDQRHTGGSFLPYIGTVEPASFGKIDRKAFFGEPDIDTGTYVQQMLGYEFKHEFDNGWTFSQNLRYGHLYKHEDGPYTYGYYDPDAVFPDPSYVNAPVTPDNLLYRLGFEHTSKVDTFAVDNRVEGEFDTGALNHTMLIGLDYKYYRLDQEQASSAATPISATDPIYGVPQPPNAVYINQVTTQQQLGVYAQDQIRFGDGWIVTLNGRYDYVDTKTENGPTFWDPAQNSTFDYNESALSGRAGLAYEFANGVTPYVSASTFFNPIVAVTLTGNTKPEEGDQFEAGVKYEPTFLDGVLTASVYQLTKQNVVVTDPLTMLSSQMGEVRSRGIELEGKFNLSESWKLIAGLEFIDLEITEDANTALIGNTPYLIPDKQATLWLDYTVQDGAFEGVSLGAGMRYRGESWADNENTAKVAAATVFDAGIRYEKNDWGAALNVSNVFDKEYVSGCGGILVCGYGDARTITFKLSKTW</sequence>
<dbReference type="EMBL" id="JACIEE010000007">
    <property type="protein sequence ID" value="MBB3978310.1"/>
    <property type="molecule type" value="Genomic_DNA"/>
</dbReference>
<keyword evidence="3 14" id="KW-0813">Transport</keyword>
<evidence type="ECO:0000259" key="18">
    <source>
        <dbReference type="Pfam" id="PF07715"/>
    </source>
</evidence>
<dbReference type="Pfam" id="PF00593">
    <property type="entry name" value="TonB_dep_Rec_b-barrel"/>
    <property type="match status" value="1"/>
</dbReference>
<evidence type="ECO:0000259" key="17">
    <source>
        <dbReference type="Pfam" id="PF00593"/>
    </source>
</evidence>
<dbReference type="GO" id="GO:0038023">
    <property type="term" value="F:signaling receptor activity"/>
    <property type="evidence" value="ECO:0007669"/>
    <property type="project" value="InterPro"/>
</dbReference>
<keyword evidence="8" id="KW-0408">Iron</keyword>
<keyword evidence="9" id="KW-0406">Ion transport</keyword>
<dbReference type="Pfam" id="PF07715">
    <property type="entry name" value="Plug"/>
    <property type="match status" value="1"/>
</dbReference>
<dbReference type="InterPro" id="IPR000531">
    <property type="entry name" value="Beta-barrel_TonB"/>
</dbReference>
<dbReference type="InterPro" id="IPR036942">
    <property type="entry name" value="Beta-barrel_TonB_sf"/>
</dbReference>
<evidence type="ECO:0000256" key="7">
    <source>
        <dbReference type="ARBA" id="ARBA00022729"/>
    </source>
</evidence>
<evidence type="ECO:0000256" key="11">
    <source>
        <dbReference type="ARBA" id="ARBA00023136"/>
    </source>
</evidence>
<evidence type="ECO:0000313" key="19">
    <source>
        <dbReference type="EMBL" id="MBB3978310.1"/>
    </source>
</evidence>
<evidence type="ECO:0000256" key="16">
    <source>
        <dbReference type="SAM" id="SignalP"/>
    </source>
</evidence>
<evidence type="ECO:0000256" key="9">
    <source>
        <dbReference type="ARBA" id="ARBA00023065"/>
    </source>
</evidence>
<dbReference type="GO" id="GO:0015344">
    <property type="term" value="F:siderophore uptake transmembrane transporter activity"/>
    <property type="evidence" value="ECO:0007669"/>
    <property type="project" value="TreeGrafter"/>
</dbReference>
<evidence type="ECO:0000256" key="4">
    <source>
        <dbReference type="ARBA" id="ARBA00022452"/>
    </source>
</evidence>
<dbReference type="NCBIfam" id="TIGR01783">
    <property type="entry name" value="TonB-siderophor"/>
    <property type="match status" value="1"/>
</dbReference>
<dbReference type="CDD" id="cd01347">
    <property type="entry name" value="ligand_gated_channel"/>
    <property type="match status" value="1"/>
</dbReference>
<keyword evidence="11 14" id="KW-0472">Membrane</keyword>
<evidence type="ECO:0000256" key="13">
    <source>
        <dbReference type="ARBA" id="ARBA00023237"/>
    </source>
</evidence>
<evidence type="ECO:0000256" key="15">
    <source>
        <dbReference type="RuleBase" id="RU003357"/>
    </source>
</evidence>